<dbReference type="InterPro" id="IPR003439">
    <property type="entry name" value="ABC_transporter-like_ATP-bd"/>
</dbReference>
<dbReference type="Proteomes" id="UP000033591">
    <property type="component" value="Unassembled WGS sequence"/>
</dbReference>
<keyword evidence="6" id="KW-0472">Membrane</keyword>
<evidence type="ECO:0000259" key="7">
    <source>
        <dbReference type="PROSITE" id="PS50893"/>
    </source>
</evidence>
<proteinExistence type="predicted"/>
<reference evidence="8 9" key="1">
    <citation type="submission" date="2015-01" db="EMBL/GenBank/DDBJ databases">
        <title>Genome Sequencing of Rickettsiales.</title>
        <authorList>
            <person name="Daugherty S.C."/>
            <person name="Su Q."/>
            <person name="Abolude K."/>
            <person name="Beier-Sexton M."/>
            <person name="Carlyon J.A."/>
            <person name="Carter R."/>
            <person name="Day N.P."/>
            <person name="Dumler S.J."/>
            <person name="Dyachenko V."/>
            <person name="Godinez A."/>
            <person name="Kurtti T.J."/>
            <person name="Lichay M."/>
            <person name="Mullins K.E."/>
            <person name="Ott S."/>
            <person name="Pappas-Brown V."/>
            <person name="Paris D.H."/>
            <person name="Patel P."/>
            <person name="Richards A.L."/>
            <person name="Sadzewicz L."/>
            <person name="Sears K."/>
            <person name="Seidman D."/>
            <person name="Sengamalay N."/>
            <person name="Stenos J."/>
            <person name="Tallon L.J."/>
            <person name="Vincent G."/>
            <person name="Fraser C.M."/>
            <person name="Munderloh U."/>
            <person name="Dunning-Hotopp J.C."/>
        </authorList>
    </citation>
    <scope>NUCLEOTIDE SEQUENCE [LARGE SCALE GENOMIC DNA]</scope>
    <source>
        <strain evidence="8 9">Ect</strain>
    </source>
</reference>
<evidence type="ECO:0000256" key="1">
    <source>
        <dbReference type="ARBA" id="ARBA00004651"/>
    </source>
</evidence>
<evidence type="ECO:0000313" key="8">
    <source>
        <dbReference type="EMBL" id="KJV78544.1"/>
    </source>
</evidence>
<keyword evidence="3" id="KW-0547">Nucleotide-binding</keyword>
<evidence type="ECO:0000313" key="9">
    <source>
        <dbReference type="Proteomes" id="UP000033591"/>
    </source>
</evidence>
<dbReference type="RefSeq" id="WP_041405137.1">
    <property type="nucleotide sequence ID" value="NZ_LAOC01000001.1"/>
</dbReference>
<dbReference type="PATRIC" id="fig|1359199.3.peg.877"/>
<name>A0A0F3PH45_RICRH</name>
<comment type="caution">
    <text evidence="8">The sequence shown here is derived from an EMBL/GenBank/DDBJ whole genome shotgun (WGS) entry which is preliminary data.</text>
</comment>
<evidence type="ECO:0000256" key="3">
    <source>
        <dbReference type="ARBA" id="ARBA00022741"/>
    </source>
</evidence>
<feature type="domain" description="ABC transporter" evidence="7">
    <location>
        <begin position="77"/>
        <end position="253"/>
    </location>
</feature>
<evidence type="ECO:0000256" key="2">
    <source>
        <dbReference type="ARBA" id="ARBA00022692"/>
    </source>
</evidence>
<dbReference type="GO" id="GO:0005886">
    <property type="term" value="C:plasma membrane"/>
    <property type="evidence" value="ECO:0007669"/>
    <property type="project" value="UniProtKB-SubCell"/>
</dbReference>
<evidence type="ECO:0000256" key="4">
    <source>
        <dbReference type="ARBA" id="ARBA00022840"/>
    </source>
</evidence>
<comment type="subcellular location">
    <subcellularLocation>
        <location evidence="1">Cell membrane</location>
        <topology evidence="1">Multi-pass membrane protein</topology>
    </subcellularLocation>
</comment>
<dbReference type="Pfam" id="PF00005">
    <property type="entry name" value="ABC_tran"/>
    <property type="match status" value="1"/>
</dbReference>
<protein>
    <submittedName>
        <fullName evidence="8">ABC transporter family protein</fullName>
    </submittedName>
</protein>
<dbReference type="PANTHER" id="PTHR24221:SF654">
    <property type="entry name" value="ATP-BINDING CASSETTE SUB-FAMILY B MEMBER 6"/>
    <property type="match status" value="1"/>
</dbReference>
<dbReference type="InterPro" id="IPR017871">
    <property type="entry name" value="ABC_transporter-like_CS"/>
</dbReference>
<dbReference type="EMBL" id="LAOC01000001">
    <property type="protein sequence ID" value="KJV78544.1"/>
    <property type="molecule type" value="Genomic_DNA"/>
</dbReference>
<keyword evidence="4" id="KW-0067">ATP-binding</keyword>
<keyword evidence="5" id="KW-1133">Transmembrane helix</keyword>
<dbReference type="GO" id="GO:0016887">
    <property type="term" value="F:ATP hydrolysis activity"/>
    <property type="evidence" value="ECO:0007669"/>
    <property type="project" value="InterPro"/>
</dbReference>
<dbReference type="SUPFAM" id="SSF52540">
    <property type="entry name" value="P-loop containing nucleoside triphosphate hydrolases"/>
    <property type="match status" value="1"/>
</dbReference>
<dbReference type="InterPro" id="IPR036640">
    <property type="entry name" value="ABC1_TM_sf"/>
</dbReference>
<gene>
    <name evidence="8" type="ORF">RMAECT_0893</name>
</gene>
<keyword evidence="2" id="KW-0812">Transmembrane</keyword>
<dbReference type="PROSITE" id="PS50893">
    <property type="entry name" value="ABC_TRANSPORTER_2"/>
    <property type="match status" value="1"/>
</dbReference>
<dbReference type="GO" id="GO:0005524">
    <property type="term" value="F:ATP binding"/>
    <property type="evidence" value="ECO:0007669"/>
    <property type="project" value="UniProtKB-KW"/>
</dbReference>
<dbReference type="Gene3D" id="3.40.50.300">
    <property type="entry name" value="P-loop containing nucleotide triphosphate hydrolases"/>
    <property type="match status" value="1"/>
</dbReference>
<accession>A0A0F3PH45</accession>
<dbReference type="InterPro" id="IPR039421">
    <property type="entry name" value="Type_1_exporter"/>
</dbReference>
<dbReference type="PANTHER" id="PTHR24221">
    <property type="entry name" value="ATP-BINDING CASSETTE SUB-FAMILY B"/>
    <property type="match status" value="1"/>
</dbReference>
<evidence type="ECO:0000256" key="5">
    <source>
        <dbReference type="ARBA" id="ARBA00022989"/>
    </source>
</evidence>
<dbReference type="AlphaFoldDB" id="A0A0F3PH45"/>
<dbReference type="Gene3D" id="1.20.1560.10">
    <property type="entry name" value="ABC transporter type 1, transmembrane domain"/>
    <property type="match status" value="1"/>
</dbReference>
<dbReference type="GO" id="GO:0034040">
    <property type="term" value="F:ATPase-coupled lipid transmembrane transporter activity"/>
    <property type="evidence" value="ECO:0007669"/>
    <property type="project" value="TreeGrafter"/>
</dbReference>
<evidence type="ECO:0000256" key="6">
    <source>
        <dbReference type="ARBA" id="ARBA00023136"/>
    </source>
</evidence>
<organism evidence="8 9">
    <name type="scientific">Rickettsia rhipicephali str. Ect</name>
    <dbReference type="NCBI Taxonomy" id="1359199"/>
    <lineage>
        <taxon>Bacteria</taxon>
        <taxon>Pseudomonadati</taxon>
        <taxon>Pseudomonadota</taxon>
        <taxon>Alphaproteobacteria</taxon>
        <taxon>Rickettsiales</taxon>
        <taxon>Rickettsiaceae</taxon>
        <taxon>Rickettsieae</taxon>
        <taxon>Rickettsia</taxon>
        <taxon>spotted fever group</taxon>
    </lineage>
</organism>
<dbReference type="PROSITE" id="PS00211">
    <property type="entry name" value="ABC_TRANSPORTER_1"/>
    <property type="match status" value="1"/>
</dbReference>
<dbReference type="InterPro" id="IPR027417">
    <property type="entry name" value="P-loop_NTPase"/>
</dbReference>
<sequence length="254" mass="28308">MYVIHLRNLGEISIGDIAFIMSLTFLVTENSWYATMELKDFLEDIAAFRSAFTIMQIPQDTIDKENAAELKIFKGEIIFKDISFAYKEGSSVFQSLNLHIKAGEKVGIVGHSGSGKSTLTALLLKNFKVGIGDIIIDNQSLYDTSSDSLWEQISLIPQDIMLFHRSVGKNIGYAKENALPWEIENAAKAANIHEFIESLPEKYNTIVGERGVKLSGGQRQRIAIARAIIKNAPILVLDEATSRLDSHIQSKKIY</sequence>